<dbReference type="InterPro" id="IPR011051">
    <property type="entry name" value="RmlC_Cupin_sf"/>
</dbReference>
<feature type="domain" description="HTH cro/C1-type" evidence="2">
    <location>
        <begin position="27"/>
        <end position="81"/>
    </location>
</feature>
<proteinExistence type="predicted"/>
<dbReference type="InterPro" id="IPR050807">
    <property type="entry name" value="TransReg_Diox_bact_type"/>
</dbReference>
<protein>
    <submittedName>
        <fullName evidence="3">Cupin domain-containing protein</fullName>
    </submittedName>
</protein>
<evidence type="ECO:0000313" key="4">
    <source>
        <dbReference type="Proteomes" id="UP001220530"/>
    </source>
</evidence>
<dbReference type="PANTHER" id="PTHR46797:SF25">
    <property type="entry name" value="TRANSCRIPTIONAL REGULATOR"/>
    <property type="match status" value="1"/>
</dbReference>
<reference evidence="3 4" key="1">
    <citation type="submission" date="2023-02" db="EMBL/GenBank/DDBJ databases">
        <title>Devosia algicola sp. nov., isolated from the phycosphere of marine algae.</title>
        <authorList>
            <person name="Kim J.M."/>
            <person name="Lee J.K."/>
            <person name="Choi B.J."/>
            <person name="Bayburt H."/>
            <person name="Jeon C.O."/>
        </authorList>
    </citation>
    <scope>NUCLEOTIDE SEQUENCE [LARGE SCALE GENOMIC DNA]</scope>
    <source>
        <strain evidence="3 4">G20-9</strain>
    </source>
</reference>
<evidence type="ECO:0000313" key="3">
    <source>
        <dbReference type="EMBL" id="WDR03235.1"/>
    </source>
</evidence>
<dbReference type="Pfam" id="PF01381">
    <property type="entry name" value="HTH_3"/>
    <property type="match status" value="1"/>
</dbReference>
<dbReference type="PANTHER" id="PTHR46797">
    <property type="entry name" value="HTH-TYPE TRANSCRIPTIONAL REGULATOR"/>
    <property type="match status" value="1"/>
</dbReference>
<keyword evidence="1" id="KW-0238">DNA-binding</keyword>
<accession>A0ABY7YQ92</accession>
<dbReference type="RefSeq" id="WP_282219629.1">
    <property type="nucleotide sequence ID" value="NZ_CP118246.1"/>
</dbReference>
<dbReference type="CDD" id="cd00093">
    <property type="entry name" value="HTH_XRE"/>
    <property type="match status" value="1"/>
</dbReference>
<dbReference type="Proteomes" id="UP001220530">
    <property type="component" value="Chromosome"/>
</dbReference>
<name>A0ABY7YQ92_9HYPH</name>
<dbReference type="CDD" id="cd02209">
    <property type="entry name" value="cupin_XRE_C"/>
    <property type="match status" value="1"/>
</dbReference>
<dbReference type="SUPFAM" id="SSF51182">
    <property type="entry name" value="RmlC-like cupins"/>
    <property type="match status" value="1"/>
</dbReference>
<dbReference type="InterPro" id="IPR013096">
    <property type="entry name" value="Cupin_2"/>
</dbReference>
<organism evidence="3 4">
    <name type="scientific">Devosia algicola</name>
    <dbReference type="NCBI Taxonomy" id="3026418"/>
    <lineage>
        <taxon>Bacteria</taxon>
        <taxon>Pseudomonadati</taxon>
        <taxon>Pseudomonadota</taxon>
        <taxon>Alphaproteobacteria</taxon>
        <taxon>Hyphomicrobiales</taxon>
        <taxon>Devosiaceae</taxon>
        <taxon>Devosia</taxon>
    </lineage>
</organism>
<gene>
    <name evidence="3" type="ORF">PSQ19_03465</name>
</gene>
<dbReference type="Pfam" id="PF07883">
    <property type="entry name" value="Cupin_2"/>
    <property type="match status" value="1"/>
</dbReference>
<sequence>MPAPAMEATATAKRAEPSIDKTLGERLRARRKAIGKTLKQVADDASLTVGFISQIERGISTPSLASLYNVAHALESSVDHFLSKAPARHHSVVSHSGKRQTYHVGDTARFYEFLETGFPGAQLNACLSHVPPGHVSETMSHEGEEFVYLVTGEMRYSVDGVEYLLNAGDTLHIDSRTPHSSANVGAETAIELWVGTMQLFPQ</sequence>
<dbReference type="SUPFAM" id="SSF47413">
    <property type="entry name" value="lambda repressor-like DNA-binding domains"/>
    <property type="match status" value="1"/>
</dbReference>
<dbReference type="SMART" id="SM00530">
    <property type="entry name" value="HTH_XRE"/>
    <property type="match status" value="1"/>
</dbReference>
<dbReference type="PROSITE" id="PS50943">
    <property type="entry name" value="HTH_CROC1"/>
    <property type="match status" value="1"/>
</dbReference>
<dbReference type="InterPro" id="IPR010982">
    <property type="entry name" value="Lambda_DNA-bd_dom_sf"/>
</dbReference>
<keyword evidence="4" id="KW-1185">Reference proteome</keyword>
<dbReference type="InterPro" id="IPR001387">
    <property type="entry name" value="Cro/C1-type_HTH"/>
</dbReference>
<dbReference type="Gene3D" id="1.10.260.40">
    <property type="entry name" value="lambda repressor-like DNA-binding domains"/>
    <property type="match status" value="1"/>
</dbReference>
<evidence type="ECO:0000259" key="2">
    <source>
        <dbReference type="PROSITE" id="PS50943"/>
    </source>
</evidence>
<evidence type="ECO:0000256" key="1">
    <source>
        <dbReference type="ARBA" id="ARBA00023125"/>
    </source>
</evidence>
<dbReference type="EMBL" id="CP118246">
    <property type="protein sequence ID" value="WDR03235.1"/>
    <property type="molecule type" value="Genomic_DNA"/>
</dbReference>
<dbReference type="InterPro" id="IPR014710">
    <property type="entry name" value="RmlC-like_jellyroll"/>
</dbReference>
<dbReference type="Gene3D" id="2.60.120.10">
    <property type="entry name" value="Jelly Rolls"/>
    <property type="match status" value="1"/>
</dbReference>